<name>A0ABY6KM20_9ARAC</name>
<gene>
    <name evidence="1" type="ORF">LAZ67_7001159</name>
</gene>
<proteinExistence type="predicted"/>
<evidence type="ECO:0000313" key="1">
    <source>
        <dbReference type="EMBL" id="UYV69906.1"/>
    </source>
</evidence>
<reference evidence="1 2" key="1">
    <citation type="submission" date="2022-01" db="EMBL/GenBank/DDBJ databases">
        <title>A chromosomal length assembly of Cordylochernes scorpioides.</title>
        <authorList>
            <person name="Zeh D."/>
            <person name="Zeh J."/>
        </authorList>
    </citation>
    <scope>NUCLEOTIDE SEQUENCE [LARGE SCALE GENOMIC DNA]</scope>
    <source>
        <strain evidence="1">IN4F17</strain>
        <tissue evidence="1">Whole Body</tissue>
    </source>
</reference>
<dbReference type="EMBL" id="CP092869">
    <property type="protein sequence ID" value="UYV69906.1"/>
    <property type="molecule type" value="Genomic_DNA"/>
</dbReference>
<sequence length="353" mass="41083">MDEHHRNIRNSEPRSLIVQHIRQTAHSFDTSQPQAYYSGITNKYRSYSIINNLKCFSFPNFPKIEEALVIWIKHSEYSFDSTSYDRNVNFFSVKFGFNDFLANTGCFAKFQEQTKIDGSPDRCQSRVADTCRKAILPGPLPSPFLVQKSCLNRTPRSNSHFSVPVSSPSACRRLSPTHRRCKTVRKLLDLHLCSWLAFYLFKELSFNCVASFCVWTFPSFPLCLDHDCLYPVRTVKDPTRCREVRENSPPLTVPRGYYRFDPRLPQLIARVDEVLQQANQNLNALLQLVDRIPNHRQDPTQYYIYIFVTKNKVVDWLESCGFSARSREVYALVDTCLRHFRGFDFLGIALLYL</sequence>
<evidence type="ECO:0000313" key="2">
    <source>
        <dbReference type="Proteomes" id="UP001235939"/>
    </source>
</evidence>
<keyword evidence="2" id="KW-1185">Reference proteome</keyword>
<organism evidence="1 2">
    <name type="scientific">Cordylochernes scorpioides</name>
    <dbReference type="NCBI Taxonomy" id="51811"/>
    <lineage>
        <taxon>Eukaryota</taxon>
        <taxon>Metazoa</taxon>
        <taxon>Ecdysozoa</taxon>
        <taxon>Arthropoda</taxon>
        <taxon>Chelicerata</taxon>
        <taxon>Arachnida</taxon>
        <taxon>Pseudoscorpiones</taxon>
        <taxon>Cheliferoidea</taxon>
        <taxon>Chernetidae</taxon>
        <taxon>Cordylochernes</taxon>
    </lineage>
</organism>
<dbReference type="Proteomes" id="UP001235939">
    <property type="component" value="Chromosome 07"/>
</dbReference>
<accession>A0ABY6KM20</accession>
<protein>
    <submittedName>
        <fullName evidence="1">Uncharacterized protein</fullName>
    </submittedName>
</protein>